<protein>
    <submittedName>
        <fullName evidence="2">Uncharacterized protein</fullName>
    </submittedName>
</protein>
<dbReference type="SUPFAM" id="SSF48452">
    <property type="entry name" value="TPR-like"/>
    <property type="match status" value="1"/>
</dbReference>
<dbReference type="InterPro" id="IPR010982">
    <property type="entry name" value="Lambda_DNA-bd_dom_sf"/>
</dbReference>
<dbReference type="GO" id="GO:0003677">
    <property type="term" value="F:DNA binding"/>
    <property type="evidence" value="ECO:0007669"/>
    <property type="project" value="InterPro"/>
</dbReference>
<feature type="compositionally biased region" description="Basic and acidic residues" evidence="1">
    <location>
        <begin position="58"/>
        <end position="67"/>
    </location>
</feature>
<dbReference type="Gene3D" id="1.10.260.40">
    <property type="entry name" value="lambda repressor-like DNA-binding domains"/>
    <property type="match status" value="1"/>
</dbReference>
<dbReference type="AlphaFoldDB" id="A0A919NJG2"/>
<keyword evidence="3" id="KW-1185">Reference proteome</keyword>
<dbReference type="InterPro" id="IPR011990">
    <property type="entry name" value="TPR-like_helical_dom_sf"/>
</dbReference>
<dbReference type="EMBL" id="BOMY01000016">
    <property type="protein sequence ID" value="GIF19613.1"/>
    <property type="molecule type" value="Genomic_DNA"/>
</dbReference>
<dbReference type="Proteomes" id="UP000623608">
    <property type="component" value="Unassembled WGS sequence"/>
</dbReference>
<gene>
    <name evidence="2" type="ORF">Ate02nite_23430</name>
</gene>
<organism evidence="2 3">
    <name type="scientific">Paractinoplanes tereljensis</name>
    <dbReference type="NCBI Taxonomy" id="571912"/>
    <lineage>
        <taxon>Bacteria</taxon>
        <taxon>Bacillati</taxon>
        <taxon>Actinomycetota</taxon>
        <taxon>Actinomycetes</taxon>
        <taxon>Micromonosporales</taxon>
        <taxon>Micromonosporaceae</taxon>
        <taxon>Paractinoplanes</taxon>
    </lineage>
</organism>
<evidence type="ECO:0000313" key="2">
    <source>
        <dbReference type="EMBL" id="GIF19613.1"/>
    </source>
</evidence>
<comment type="caution">
    <text evidence="2">The sequence shown here is derived from an EMBL/GenBank/DDBJ whole genome shotgun (WGS) entry which is preliminary data.</text>
</comment>
<accession>A0A919NJG2</accession>
<evidence type="ECO:0000313" key="3">
    <source>
        <dbReference type="Proteomes" id="UP000623608"/>
    </source>
</evidence>
<name>A0A919NJG2_9ACTN</name>
<reference evidence="2" key="1">
    <citation type="submission" date="2021-01" db="EMBL/GenBank/DDBJ databases">
        <title>Whole genome shotgun sequence of Actinoplanes tereljensis NBRC 105297.</title>
        <authorList>
            <person name="Komaki H."/>
            <person name="Tamura T."/>
        </authorList>
    </citation>
    <scope>NUCLEOTIDE SEQUENCE</scope>
    <source>
        <strain evidence="2">NBRC 105297</strain>
    </source>
</reference>
<proteinExistence type="predicted"/>
<sequence length="401" mass="43545">MRVSVDVIRRLEQGQRRTARFATLHAIAAALDTEVSISFAVRESGSLDSGHDQNGSSRGRDPGSSEMKRRELLRLVTSATAVIGLGGSAEPDLERLKASAPGRLGRADLADFAALNAGLWAAFVMAQNKAEVGPAVWVQARRLTDALRRPQSTAVRKRVCALHADVFQLAGEVLFDANRYADAGYCYTLAATAAREAGAIDLWACALTRHAYISVYEQRFGDAVPLLALSADLARNGDSELATRNWVSAVLAQALAGVGDHAACERSLEQADRVRVFPRPGNGGWLRFDGSRLAEDRASCYVQQRRPDLAEPILLELLKKHQSGRRRGIALADLTAVSAQRPDVLRLVTYGAAALDHARQTGSGVVLRKLQNLRPELARFKQDPHVRNLDTEIAHLVVSSH</sequence>
<evidence type="ECO:0000256" key="1">
    <source>
        <dbReference type="SAM" id="MobiDB-lite"/>
    </source>
</evidence>
<feature type="region of interest" description="Disordered" evidence="1">
    <location>
        <begin position="46"/>
        <end position="67"/>
    </location>
</feature>